<name>A0A8X6MZ13_NEPPI</name>
<feature type="region of interest" description="Disordered" evidence="1">
    <location>
        <begin position="35"/>
        <end position="80"/>
    </location>
</feature>
<organism evidence="2 3">
    <name type="scientific">Nephila pilipes</name>
    <name type="common">Giant wood spider</name>
    <name type="synonym">Nephila maculata</name>
    <dbReference type="NCBI Taxonomy" id="299642"/>
    <lineage>
        <taxon>Eukaryota</taxon>
        <taxon>Metazoa</taxon>
        <taxon>Ecdysozoa</taxon>
        <taxon>Arthropoda</taxon>
        <taxon>Chelicerata</taxon>
        <taxon>Arachnida</taxon>
        <taxon>Araneae</taxon>
        <taxon>Araneomorphae</taxon>
        <taxon>Entelegynae</taxon>
        <taxon>Araneoidea</taxon>
        <taxon>Nephilidae</taxon>
        <taxon>Nephila</taxon>
    </lineage>
</organism>
<reference evidence="2" key="1">
    <citation type="submission" date="2020-08" db="EMBL/GenBank/DDBJ databases">
        <title>Multicomponent nature underlies the extraordinary mechanical properties of spider dragline silk.</title>
        <authorList>
            <person name="Kono N."/>
            <person name="Nakamura H."/>
            <person name="Mori M."/>
            <person name="Yoshida Y."/>
            <person name="Ohtoshi R."/>
            <person name="Malay A.D."/>
            <person name="Moran D.A.P."/>
            <person name="Tomita M."/>
            <person name="Numata K."/>
            <person name="Arakawa K."/>
        </authorList>
    </citation>
    <scope>NUCLEOTIDE SEQUENCE</scope>
</reference>
<evidence type="ECO:0000256" key="1">
    <source>
        <dbReference type="SAM" id="MobiDB-lite"/>
    </source>
</evidence>
<feature type="compositionally biased region" description="Polar residues" evidence="1">
    <location>
        <begin position="70"/>
        <end position="80"/>
    </location>
</feature>
<keyword evidence="3" id="KW-1185">Reference proteome</keyword>
<evidence type="ECO:0000313" key="2">
    <source>
        <dbReference type="EMBL" id="GFS85061.1"/>
    </source>
</evidence>
<proteinExistence type="predicted"/>
<evidence type="ECO:0000313" key="3">
    <source>
        <dbReference type="Proteomes" id="UP000887013"/>
    </source>
</evidence>
<dbReference type="EMBL" id="BMAW01098493">
    <property type="protein sequence ID" value="GFS85061.1"/>
    <property type="molecule type" value="Genomic_DNA"/>
</dbReference>
<dbReference type="Proteomes" id="UP000887013">
    <property type="component" value="Unassembled WGS sequence"/>
</dbReference>
<accession>A0A8X6MZ13</accession>
<feature type="compositionally biased region" description="Basic and acidic residues" evidence="1">
    <location>
        <begin position="35"/>
        <end position="55"/>
    </location>
</feature>
<comment type="caution">
    <text evidence="2">The sequence shown here is derived from an EMBL/GenBank/DDBJ whole genome shotgun (WGS) entry which is preliminary data.</text>
</comment>
<protein>
    <submittedName>
        <fullName evidence="2">Uncharacterized protein</fullName>
    </submittedName>
</protein>
<sequence length="80" mass="9194">MSGIEIGKNDVRKNLFLNAPLIKKLCKKMNLILRNPDDKPVLNTDHTVDFQKDEPPPYDSLPPSYEESTRNLNQDKNQIS</sequence>
<dbReference type="AlphaFoldDB" id="A0A8X6MZ13"/>
<gene>
    <name evidence="2" type="ORF">NPIL_619681</name>
</gene>